<gene>
    <name evidence="2" type="ORF">V1477_012111</name>
</gene>
<name>A0ABD2BX54_VESMC</name>
<evidence type="ECO:0000256" key="1">
    <source>
        <dbReference type="SAM" id="MobiDB-lite"/>
    </source>
</evidence>
<feature type="region of interest" description="Disordered" evidence="1">
    <location>
        <begin position="1"/>
        <end position="106"/>
    </location>
</feature>
<sequence length="185" mass="20500">MRVIVASEDAETSRGHGGLLASSRMDNVPSSSPITTTQLGANDSQLEPRTITSPDGHSSYTQTVLEESSAACINKEQDEDDEEDAEAEAEAEAEEEENKDDERRRATTSDDEYLFLLFTLYPRVTLNRAGRDLTSLELAKVALISSERDRRRVGSSSRGPRWLQLRAGYKAYEEKHSAECHSTSS</sequence>
<dbReference type="EMBL" id="JAYRBN010000065">
    <property type="protein sequence ID" value="KAL2737155.1"/>
    <property type="molecule type" value="Genomic_DNA"/>
</dbReference>
<evidence type="ECO:0000313" key="3">
    <source>
        <dbReference type="Proteomes" id="UP001607303"/>
    </source>
</evidence>
<feature type="compositionally biased region" description="Polar residues" evidence="1">
    <location>
        <begin position="24"/>
        <end position="66"/>
    </location>
</feature>
<dbReference type="AlphaFoldDB" id="A0ABD2BX54"/>
<evidence type="ECO:0000313" key="2">
    <source>
        <dbReference type="EMBL" id="KAL2737155.1"/>
    </source>
</evidence>
<organism evidence="2 3">
    <name type="scientific">Vespula maculifrons</name>
    <name type="common">Eastern yellow jacket</name>
    <name type="synonym">Wasp</name>
    <dbReference type="NCBI Taxonomy" id="7453"/>
    <lineage>
        <taxon>Eukaryota</taxon>
        <taxon>Metazoa</taxon>
        <taxon>Ecdysozoa</taxon>
        <taxon>Arthropoda</taxon>
        <taxon>Hexapoda</taxon>
        <taxon>Insecta</taxon>
        <taxon>Pterygota</taxon>
        <taxon>Neoptera</taxon>
        <taxon>Endopterygota</taxon>
        <taxon>Hymenoptera</taxon>
        <taxon>Apocrita</taxon>
        <taxon>Aculeata</taxon>
        <taxon>Vespoidea</taxon>
        <taxon>Vespidae</taxon>
        <taxon>Vespinae</taxon>
        <taxon>Vespula</taxon>
    </lineage>
</organism>
<protein>
    <submittedName>
        <fullName evidence="2">Uncharacterized protein</fullName>
    </submittedName>
</protein>
<keyword evidence="3" id="KW-1185">Reference proteome</keyword>
<dbReference type="Proteomes" id="UP001607303">
    <property type="component" value="Unassembled WGS sequence"/>
</dbReference>
<reference evidence="2 3" key="1">
    <citation type="journal article" date="2024" name="Ann. Entomol. Soc. Am.">
        <title>Genomic analyses of the southern and eastern yellowjacket wasps (Hymenoptera: Vespidae) reveal evolutionary signatures of social life.</title>
        <authorList>
            <person name="Catto M.A."/>
            <person name="Caine P.B."/>
            <person name="Orr S.E."/>
            <person name="Hunt B.G."/>
            <person name="Goodisman M.A.D."/>
        </authorList>
    </citation>
    <scope>NUCLEOTIDE SEQUENCE [LARGE SCALE GENOMIC DNA]</scope>
    <source>
        <strain evidence="2">232</strain>
        <tissue evidence="2">Head and thorax</tissue>
    </source>
</reference>
<comment type="caution">
    <text evidence="2">The sequence shown here is derived from an EMBL/GenBank/DDBJ whole genome shotgun (WGS) entry which is preliminary data.</text>
</comment>
<proteinExistence type="predicted"/>
<feature type="compositionally biased region" description="Acidic residues" evidence="1">
    <location>
        <begin position="77"/>
        <end position="99"/>
    </location>
</feature>
<accession>A0ABD2BX54</accession>